<keyword evidence="1" id="KW-0378">Hydrolase</keyword>
<dbReference type="RefSeq" id="WP_062118073.1">
    <property type="nucleotide sequence ID" value="NZ_CP013236.1"/>
</dbReference>
<name>A0ABM5ZBM8_9BURK</name>
<dbReference type="EMBL" id="CP013236">
    <property type="protein sequence ID" value="AMP16285.1"/>
    <property type="molecule type" value="Genomic_DNA"/>
</dbReference>
<dbReference type="InterPro" id="IPR050272">
    <property type="entry name" value="Isochorismatase-like_hydrls"/>
</dbReference>
<gene>
    <name evidence="3" type="ORF">CPter291_4052</name>
</gene>
<evidence type="ECO:0000259" key="2">
    <source>
        <dbReference type="Pfam" id="PF00857"/>
    </source>
</evidence>
<evidence type="ECO:0000313" key="4">
    <source>
        <dbReference type="Proteomes" id="UP000074914"/>
    </source>
</evidence>
<dbReference type="PANTHER" id="PTHR43540">
    <property type="entry name" value="PEROXYUREIDOACRYLATE/UREIDOACRYLATE AMIDOHYDROLASE-RELATED"/>
    <property type="match status" value="1"/>
</dbReference>
<dbReference type="CDD" id="cd01014">
    <property type="entry name" value="nicotinamidase_related"/>
    <property type="match status" value="1"/>
</dbReference>
<dbReference type="Proteomes" id="UP000074914">
    <property type="component" value="Chromosome"/>
</dbReference>
<dbReference type="PANTHER" id="PTHR43540:SF15">
    <property type="entry name" value="BLR5631 PROTEIN"/>
    <property type="match status" value="1"/>
</dbReference>
<keyword evidence="4" id="KW-1185">Reference proteome</keyword>
<organism evidence="3 4">
    <name type="scientific">Collimonas pratensis</name>
    <dbReference type="NCBI Taxonomy" id="279113"/>
    <lineage>
        <taxon>Bacteria</taxon>
        <taxon>Pseudomonadati</taxon>
        <taxon>Pseudomonadota</taxon>
        <taxon>Betaproteobacteria</taxon>
        <taxon>Burkholderiales</taxon>
        <taxon>Oxalobacteraceae</taxon>
        <taxon>Collimonas</taxon>
    </lineage>
</organism>
<proteinExistence type="predicted"/>
<dbReference type="InterPro" id="IPR000868">
    <property type="entry name" value="Isochorismatase-like_dom"/>
</dbReference>
<dbReference type="SUPFAM" id="SSF52499">
    <property type="entry name" value="Isochorismatase-like hydrolases"/>
    <property type="match status" value="1"/>
</dbReference>
<evidence type="ECO:0000313" key="3">
    <source>
        <dbReference type="EMBL" id="AMP16285.1"/>
    </source>
</evidence>
<feature type="domain" description="Isochorismatase-like" evidence="2">
    <location>
        <begin position="23"/>
        <end position="196"/>
    </location>
</feature>
<protein>
    <submittedName>
        <fullName evidence="3">Isochorismatase family protein</fullName>
    </submittedName>
</protein>
<reference evidence="3 4" key="1">
    <citation type="submission" date="2015-11" db="EMBL/GenBank/DDBJ databases">
        <title>Exploring the genomic traits of fungus-feeding bacterial genus Collimonas.</title>
        <authorList>
            <person name="Song C."/>
            <person name="Schmidt R."/>
            <person name="de Jager V."/>
            <person name="Krzyzanowska D."/>
            <person name="Jongedijk E."/>
            <person name="Cankar K."/>
            <person name="Beekwilder J."/>
            <person name="van Veen A."/>
            <person name="de Boer W."/>
            <person name="van Veen J.A."/>
            <person name="Garbeva P."/>
        </authorList>
    </citation>
    <scope>NUCLEOTIDE SEQUENCE [LARGE SCALE GENOMIC DNA]</scope>
    <source>
        <strain evidence="3 4">Ter291</strain>
    </source>
</reference>
<evidence type="ECO:0000256" key="1">
    <source>
        <dbReference type="ARBA" id="ARBA00022801"/>
    </source>
</evidence>
<dbReference type="InterPro" id="IPR036380">
    <property type="entry name" value="Isochorismatase-like_sf"/>
</dbReference>
<dbReference type="Pfam" id="PF00857">
    <property type="entry name" value="Isochorismatase"/>
    <property type="match status" value="1"/>
</dbReference>
<dbReference type="Gene3D" id="3.40.50.850">
    <property type="entry name" value="Isochorismatase-like"/>
    <property type="match status" value="1"/>
</dbReference>
<accession>A0ABM5ZBM8</accession>
<sequence length="201" mass="21036">MHHPTIRTMAGAAAPVKFDAAATALLVIDFQNEYFGGKMPIPDGMRALRSASRLIAMADQAGMPVFHVQHLSPAGAPVFAADSVNVQFHAELLPAAHHSVVQKTSVSVFPTSDIDQRLKAAGIKTLIISGLMTHACVAGAARDAVPLGYNVVVAEDACATRDLDNADGSVLPHAVLHRAALASIADTFGALMTTEQILQLP</sequence>